<dbReference type="InterPro" id="IPR000594">
    <property type="entry name" value="ThiF_NAD_FAD-bd"/>
</dbReference>
<reference evidence="14 15" key="1">
    <citation type="submission" date="2018-06" db="EMBL/GenBank/DDBJ databases">
        <title>Genomic Encyclopedia of Archaeal and Bacterial Type Strains, Phase II (KMG-II): from individual species to whole genera.</title>
        <authorList>
            <person name="Goeker M."/>
        </authorList>
    </citation>
    <scope>NUCLEOTIDE SEQUENCE [LARGE SCALE GENOMIC DNA]</scope>
    <source>
        <strain evidence="14 15">DSM 23857</strain>
    </source>
</reference>
<comment type="caution">
    <text evidence="14">The sequence shown here is derived from an EMBL/GenBank/DDBJ whole genome shotgun (WGS) entry which is preliminary data.</text>
</comment>
<dbReference type="InterPro" id="IPR045886">
    <property type="entry name" value="ThiF/MoeB/HesA"/>
</dbReference>
<dbReference type="InterPro" id="IPR035985">
    <property type="entry name" value="Ubiquitin-activating_enz"/>
</dbReference>
<keyword evidence="2 14" id="KW-0808">Transferase</keyword>
<evidence type="ECO:0000259" key="13">
    <source>
        <dbReference type="PROSITE" id="PS50206"/>
    </source>
</evidence>
<proteinExistence type="inferred from homology"/>
<dbReference type="GO" id="GO:0004792">
    <property type="term" value="F:thiosulfate-cyanide sulfurtransferase activity"/>
    <property type="evidence" value="ECO:0007669"/>
    <property type="project" value="TreeGrafter"/>
</dbReference>
<protein>
    <recommendedName>
        <fullName evidence="9">Molybdopterin-synthase adenylyltransferase</fullName>
        <ecNumber evidence="8">2.7.7.80</ecNumber>
    </recommendedName>
    <alternativeName>
        <fullName evidence="12">MoaD protein adenylase</fullName>
    </alternativeName>
    <alternativeName>
        <fullName evidence="10">Molybdopterin-converting factor subunit 1 adenylase</fullName>
    </alternativeName>
    <alternativeName>
        <fullName evidence="11">Sulfur carrier protein MoaD adenylyltransferase</fullName>
    </alternativeName>
</protein>
<keyword evidence="3" id="KW-0547">Nucleotide-binding</keyword>
<keyword evidence="14" id="KW-0548">Nucleotidyltransferase</keyword>
<evidence type="ECO:0000256" key="10">
    <source>
        <dbReference type="ARBA" id="ARBA00075110"/>
    </source>
</evidence>
<accession>A0A327Q7T4</accession>
<evidence type="ECO:0000256" key="1">
    <source>
        <dbReference type="ARBA" id="ARBA00009919"/>
    </source>
</evidence>
<dbReference type="GO" id="GO:0008146">
    <property type="term" value="F:sulfotransferase activity"/>
    <property type="evidence" value="ECO:0007669"/>
    <property type="project" value="TreeGrafter"/>
</dbReference>
<keyword evidence="4" id="KW-0067">ATP-binding</keyword>
<dbReference type="CDD" id="cd00757">
    <property type="entry name" value="ThiF_MoeB_HesA_family"/>
    <property type="match status" value="1"/>
</dbReference>
<evidence type="ECO:0000256" key="12">
    <source>
        <dbReference type="ARBA" id="ARBA00078531"/>
    </source>
</evidence>
<dbReference type="EC" id="2.7.7.80" evidence="8"/>
<dbReference type="Gene3D" id="3.40.50.720">
    <property type="entry name" value="NAD(P)-binding Rossmann-like Domain"/>
    <property type="match status" value="1"/>
</dbReference>
<dbReference type="PROSITE" id="PS50206">
    <property type="entry name" value="RHODANESE_3"/>
    <property type="match status" value="1"/>
</dbReference>
<evidence type="ECO:0000256" key="3">
    <source>
        <dbReference type="ARBA" id="ARBA00022741"/>
    </source>
</evidence>
<evidence type="ECO:0000256" key="5">
    <source>
        <dbReference type="ARBA" id="ARBA00052218"/>
    </source>
</evidence>
<dbReference type="FunFam" id="3.40.50.720:FF:000033">
    <property type="entry name" value="Adenylyltransferase and sulfurtransferase MOCS3"/>
    <property type="match status" value="1"/>
</dbReference>
<evidence type="ECO:0000256" key="6">
    <source>
        <dbReference type="ARBA" id="ARBA00055169"/>
    </source>
</evidence>
<dbReference type="SUPFAM" id="SSF69572">
    <property type="entry name" value="Activating enzymes of the ubiquitin-like proteins"/>
    <property type="match status" value="1"/>
</dbReference>
<comment type="subunit">
    <text evidence="7">Homodimer. Forms a stable heterotetrameric complex of 2 MoeB and 2 MoaD during adenylation of MoaD.</text>
</comment>
<dbReference type="GO" id="GO:0005829">
    <property type="term" value="C:cytosol"/>
    <property type="evidence" value="ECO:0007669"/>
    <property type="project" value="TreeGrafter"/>
</dbReference>
<evidence type="ECO:0000256" key="9">
    <source>
        <dbReference type="ARBA" id="ARBA00073635"/>
    </source>
</evidence>
<comment type="similarity">
    <text evidence="1">Belongs to the HesA/MoeB/ThiF family.</text>
</comment>
<keyword evidence="15" id="KW-1185">Reference proteome</keyword>
<dbReference type="GO" id="GO:0005524">
    <property type="term" value="F:ATP binding"/>
    <property type="evidence" value="ECO:0007669"/>
    <property type="project" value="UniProtKB-KW"/>
</dbReference>
<evidence type="ECO:0000313" key="14">
    <source>
        <dbReference type="EMBL" id="RAI97836.1"/>
    </source>
</evidence>
<dbReference type="InterPro" id="IPR001763">
    <property type="entry name" value="Rhodanese-like_dom"/>
</dbReference>
<dbReference type="AlphaFoldDB" id="A0A327Q7T4"/>
<dbReference type="PANTHER" id="PTHR10953:SF102">
    <property type="entry name" value="ADENYLYLTRANSFERASE AND SULFURTRANSFERASE MOCS3"/>
    <property type="match status" value="1"/>
</dbReference>
<dbReference type="CDD" id="cd00158">
    <property type="entry name" value="RHOD"/>
    <property type="match status" value="1"/>
</dbReference>
<dbReference type="GO" id="GO:0008641">
    <property type="term" value="F:ubiquitin-like modifier activating enzyme activity"/>
    <property type="evidence" value="ECO:0007669"/>
    <property type="project" value="InterPro"/>
</dbReference>
<gene>
    <name evidence="14" type="ORF">LX64_04884</name>
</gene>
<comment type="catalytic activity">
    <reaction evidence="5">
        <text>[molybdopterin-synthase sulfur-carrier protein]-C-terminal Gly-Gly + ATP + H(+) = [molybdopterin-synthase sulfur-carrier protein]-C-terminal Gly-Gly-AMP + diphosphate</text>
        <dbReference type="Rhea" id="RHEA:43616"/>
        <dbReference type="Rhea" id="RHEA-COMP:12159"/>
        <dbReference type="Rhea" id="RHEA-COMP:12202"/>
        <dbReference type="ChEBI" id="CHEBI:15378"/>
        <dbReference type="ChEBI" id="CHEBI:30616"/>
        <dbReference type="ChEBI" id="CHEBI:33019"/>
        <dbReference type="ChEBI" id="CHEBI:90618"/>
        <dbReference type="ChEBI" id="CHEBI:90778"/>
        <dbReference type="EC" id="2.7.7.80"/>
    </reaction>
</comment>
<evidence type="ECO:0000313" key="15">
    <source>
        <dbReference type="Proteomes" id="UP000249547"/>
    </source>
</evidence>
<evidence type="ECO:0000256" key="4">
    <source>
        <dbReference type="ARBA" id="ARBA00022840"/>
    </source>
</evidence>
<dbReference type="OrthoDB" id="9804286at2"/>
<dbReference type="Gene3D" id="3.40.250.10">
    <property type="entry name" value="Rhodanese-like domain"/>
    <property type="match status" value="1"/>
</dbReference>
<feature type="domain" description="Rhodanese" evidence="13">
    <location>
        <begin position="282"/>
        <end position="363"/>
    </location>
</feature>
<dbReference type="PANTHER" id="PTHR10953">
    <property type="entry name" value="UBIQUITIN-ACTIVATING ENZYME E1"/>
    <property type="match status" value="1"/>
</dbReference>
<dbReference type="EMBL" id="QLLL01000013">
    <property type="protein sequence ID" value="RAI97836.1"/>
    <property type="molecule type" value="Genomic_DNA"/>
</dbReference>
<name>A0A327Q7T4_9BACT</name>
<dbReference type="RefSeq" id="WP_111600271.1">
    <property type="nucleotide sequence ID" value="NZ_QLLL01000013.1"/>
</dbReference>
<evidence type="ECO:0000256" key="2">
    <source>
        <dbReference type="ARBA" id="ARBA00022679"/>
    </source>
</evidence>
<dbReference type="GO" id="GO:0061605">
    <property type="term" value="F:molybdopterin-synthase adenylyltransferase activity"/>
    <property type="evidence" value="ECO:0007669"/>
    <property type="project" value="UniProtKB-EC"/>
</dbReference>
<comment type="function">
    <text evidence="6">Catalyzes the adenylation by ATP of the carboxyl group of the C-terminal glycine of sulfur carrier protein MoaD.</text>
</comment>
<evidence type="ECO:0000256" key="8">
    <source>
        <dbReference type="ARBA" id="ARBA00066884"/>
    </source>
</evidence>
<dbReference type="InterPro" id="IPR036873">
    <property type="entry name" value="Rhodanese-like_dom_sf"/>
</dbReference>
<sequence>MDINEQAFARYHRQIRLPGFGIASQERLQAAKVLVVGAGGLGCPILASLAGAGVGTIGIVDDGLVELSNLHRQFLFGMNDIGLPKVDIAARQLAVLNPSIQTHTYNFLLTNHNAIDLLTQYDIVLDGTDNFTTRYMLADACAFIYKPLIYGAVSRFEGQVAVFENGLSYRDVFPVPPKPGEVQNCEEAGVLGYLPGIIGNMMAGECLKWITKLGTTLSGKLLTFSALDNRFLELDIDSTAEGKLARPTSKEEFESRDYAMLCGTIPLQAREISVEEFRIFTATETPSIIDVRELHEEPSLGKFPHERVPLQTFLQAFPYVGDGAVIFVCQSGKRSLQAAELYAASHPHRMVYSLRGGVIALLENGLL</sequence>
<evidence type="ECO:0000256" key="11">
    <source>
        <dbReference type="ARBA" id="ARBA00075328"/>
    </source>
</evidence>
<dbReference type="Proteomes" id="UP000249547">
    <property type="component" value="Unassembled WGS sequence"/>
</dbReference>
<organism evidence="14 15">
    <name type="scientific">Chitinophaga skermanii</name>
    <dbReference type="NCBI Taxonomy" id="331697"/>
    <lineage>
        <taxon>Bacteria</taxon>
        <taxon>Pseudomonadati</taxon>
        <taxon>Bacteroidota</taxon>
        <taxon>Chitinophagia</taxon>
        <taxon>Chitinophagales</taxon>
        <taxon>Chitinophagaceae</taxon>
        <taxon>Chitinophaga</taxon>
    </lineage>
</organism>
<dbReference type="Pfam" id="PF00899">
    <property type="entry name" value="ThiF"/>
    <property type="match status" value="1"/>
</dbReference>
<evidence type="ECO:0000256" key="7">
    <source>
        <dbReference type="ARBA" id="ARBA00063809"/>
    </source>
</evidence>